<dbReference type="Proteomes" id="UP000663855">
    <property type="component" value="Unassembled WGS sequence"/>
</dbReference>
<organism evidence="1 5">
    <name type="scientific">Rotaria magnacalcarata</name>
    <dbReference type="NCBI Taxonomy" id="392030"/>
    <lineage>
        <taxon>Eukaryota</taxon>
        <taxon>Metazoa</taxon>
        <taxon>Spiralia</taxon>
        <taxon>Gnathifera</taxon>
        <taxon>Rotifera</taxon>
        <taxon>Eurotatoria</taxon>
        <taxon>Bdelloidea</taxon>
        <taxon>Philodinida</taxon>
        <taxon>Philodinidae</taxon>
        <taxon>Rotaria</taxon>
    </lineage>
</organism>
<evidence type="ECO:0000313" key="5">
    <source>
        <dbReference type="Proteomes" id="UP000663834"/>
    </source>
</evidence>
<comment type="caution">
    <text evidence="1">The sequence shown here is derived from an EMBL/GenBank/DDBJ whole genome shotgun (WGS) entry which is preliminary data.</text>
</comment>
<accession>A0A815BIQ4</accession>
<evidence type="ECO:0000313" key="2">
    <source>
        <dbReference type="EMBL" id="CAF1428316.1"/>
    </source>
</evidence>
<dbReference type="Proteomes" id="UP000663824">
    <property type="component" value="Unassembled WGS sequence"/>
</dbReference>
<protein>
    <submittedName>
        <fullName evidence="1">Uncharacterized protein</fullName>
    </submittedName>
</protein>
<proteinExistence type="predicted"/>
<dbReference type="EMBL" id="CAJNOV010010884">
    <property type="protein sequence ID" value="CAF1428316.1"/>
    <property type="molecule type" value="Genomic_DNA"/>
</dbReference>
<dbReference type="EMBL" id="CAJOBI010000809">
    <property type="protein sequence ID" value="CAF3846322.1"/>
    <property type="molecule type" value="Genomic_DNA"/>
</dbReference>
<sequence>MKEEPCILLGCALYTRCYDDVYEYILTHLKQKCPNIESRCLYIIDNDRNTLKHNYLSIFLPNLRIIHTWNYIFSELHAWLLQNGRTHADYQFYLAEIKSLLLCTDMKIFIRVYDRSKSNWTQEFRIYFEQAIFPLIDTDLGSWILKKYNLCDSNSGIQGLICEPMQTVSAQLRDWRESRIDSGKIVFYWLQIYFVEQLRKTYTCLDSNYTLKQPQCDKWAMKARTLNATHEMIKTLLPEQTVEHVRTNIIVSFAYHPHLSDKRSNEQQNLTSLPVKRLKTTAFGSTQQSYIITKTNTSDLKSPLLVTAKQSKTMTIHCTSPTMNPNTVFRLATVPSFQQS</sequence>
<dbReference type="EMBL" id="CAJNRE010002499">
    <property type="protein sequence ID" value="CAF1981891.1"/>
    <property type="molecule type" value="Genomic_DNA"/>
</dbReference>
<dbReference type="AlphaFoldDB" id="A0A815BIQ4"/>
<reference evidence="1" key="1">
    <citation type="submission" date="2021-02" db="EMBL/GenBank/DDBJ databases">
        <authorList>
            <person name="Nowell W R."/>
        </authorList>
    </citation>
    <scope>NUCLEOTIDE SEQUENCE</scope>
</reference>
<dbReference type="Proteomes" id="UP000676336">
    <property type="component" value="Unassembled WGS sequence"/>
</dbReference>
<gene>
    <name evidence="2" type="ORF">CJN711_LOCUS23427</name>
    <name evidence="1" type="ORF">KQP761_LOCUS3283</name>
    <name evidence="3" type="ORF">MBJ925_LOCUS7332</name>
    <name evidence="4" type="ORF">SMN809_LOCUS3753</name>
</gene>
<evidence type="ECO:0000313" key="3">
    <source>
        <dbReference type="EMBL" id="CAF1981891.1"/>
    </source>
</evidence>
<evidence type="ECO:0000313" key="1">
    <source>
        <dbReference type="EMBL" id="CAF1270893.1"/>
    </source>
</evidence>
<name>A0A815BIQ4_9BILA</name>
<evidence type="ECO:0000313" key="4">
    <source>
        <dbReference type="EMBL" id="CAF3846322.1"/>
    </source>
</evidence>
<dbReference type="Proteomes" id="UP000663834">
    <property type="component" value="Unassembled WGS sequence"/>
</dbReference>
<dbReference type="EMBL" id="CAJNOW010000322">
    <property type="protein sequence ID" value="CAF1270893.1"/>
    <property type="molecule type" value="Genomic_DNA"/>
</dbReference>